<name>A0A9X2QZF4_9BACT</name>
<dbReference type="PANTHER" id="PTHR12534">
    <property type="entry name" value="30S RIBOSOMAL PROTEIN S2 PROKARYOTIC AND ORGANELLAR"/>
    <property type="match status" value="1"/>
</dbReference>
<proteinExistence type="inferred from homology"/>
<dbReference type="GO" id="GO:0006412">
    <property type="term" value="P:translation"/>
    <property type="evidence" value="ECO:0007669"/>
    <property type="project" value="UniProtKB-UniRule"/>
</dbReference>
<comment type="similarity">
    <text evidence="1 5">Belongs to the universal ribosomal protein uS2 family.</text>
</comment>
<reference evidence="7" key="1">
    <citation type="submission" date="2022-08" db="EMBL/GenBank/DDBJ databases">
        <title>Genomic Encyclopedia of Type Strains, Phase V (KMG-V): Genome sequencing to study the core and pangenomes of soil and plant-associated prokaryotes.</title>
        <authorList>
            <person name="Whitman W."/>
        </authorList>
    </citation>
    <scope>NUCLEOTIDE SEQUENCE</scope>
    <source>
        <strain evidence="7">SP2016B</strain>
    </source>
</reference>
<dbReference type="NCBIfam" id="TIGR01011">
    <property type="entry name" value="rpsB_bact"/>
    <property type="match status" value="1"/>
</dbReference>
<evidence type="ECO:0000256" key="3">
    <source>
        <dbReference type="ARBA" id="ARBA00023274"/>
    </source>
</evidence>
<dbReference type="Gene3D" id="1.10.287.610">
    <property type="entry name" value="Helix hairpin bin"/>
    <property type="match status" value="1"/>
</dbReference>
<dbReference type="Pfam" id="PF00318">
    <property type="entry name" value="Ribosomal_S2"/>
    <property type="match status" value="1"/>
</dbReference>
<sequence length="320" mass="35719">MADETTTDTPDVQDEDAPDEDAPQTPDDTASDSTSEAAAADTDADAPDENAPDDDASDAAPQDKDDGDDAPEESSSEEETSHRVTIEELLKAGAHFGHLTSRWNPRMEKYIFMERNNIHIIDLMQSQVLLDEAAEAAKRFARRGKKILFAGTKKQAEDIVREHAEECGMPHMVDRWLGGTMTNFQTIRKSIRRMEEIERMDRDGTLDKLKKKEKLMRLREHEKLEETLGGIRDMANLPSAIYIVDVQREDIAVSEANNLGIPIIAMVDTNGNPKNIDYPIPVNDDALSSIELVTSTLTDAVQEGLQERRMKKEEKKKAAA</sequence>
<feature type="compositionally biased region" description="Acidic residues" evidence="6">
    <location>
        <begin position="65"/>
        <end position="78"/>
    </location>
</feature>
<evidence type="ECO:0000256" key="5">
    <source>
        <dbReference type="HAMAP-Rule" id="MF_00291"/>
    </source>
</evidence>
<feature type="compositionally biased region" description="Acidic residues" evidence="6">
    <location>
        <begin position="42"/>
        <end position="57"/>
    </location>
</feature>
<organism evidence="7 8">
    <name type="scientific">Salinibacter ruber</name>
    <dbReference type="NCBI Taxonomy" id="146919"/>
    <lineage>
        <taxon>Bacteria</taxon>
        <taxon>Pseudomonadati</taxon>
        <taxon>Rhodothermota</taxon>
        <taxon>Rhodothermia</taxon>
        <taxon>Rhodothermales</taxon>
        <taxon>Salinibacteraceae</taxon>
        <taxon>Salinibacter</taxon>
    </lineage>
</organism>
<dbReference type="FunFam" id="1.10.287.610:FF:000001">
    <property type="entry name" value="30S ribosomal protein S2"/>
    <property type="match status" value="1"/>
</dbReference>
<dbReference type="EMBL" id="JANTYZ010000014">
    <property type="protein sequence ID" value="MCS3866539.1"/>
    <property type="molecule type" value="Genomic_DNA"/>
</dbReference>
<dbReference type="PRINTS" id="PR00395">
    <property type="entry name" value="RIBOSOMALS2"/>
</dbReference>
<evidence type="ECO:0000256" key="1">
    <source>
        <dbReference type="ARBA" id="ARBA00006242"/>
    </source>
</evidence>
<dbReference type="InterPro" id="IPR018130">
    <property type="entry name" value="Ribosomal_uS2_CS"/>
</dbReference>
<dbReference type="RefSeq" id="WP_251922102.1">
    <property type="nucleotide sequence ID" value="NZ_CALTSG010000009.1"/>
</dbReference>
<dbReference type="HAMAP" id="MF_00291_B">
    <property type="entry name" value="Ribosomal_uS2_B"/>
    <property type="match status" value="1"/>
</dbReference>
<keyword evidence="2 5" id="KW-0689">Ribosomal protein</keyword>
<dbReference type="GO" id="GO:0022627">
    <property type="term" value="C:cytosolic small ribosomal subunit"/>
    <property type="evidence" value="ECO:0007669"/>
    <property type="project" value="TreeGrafter"/>
</dbReference>
<dbReference type="Proteomes" id="UP001155034">
    <property type="component" value="Unassembled WGS sequence"/>
</dbReference>
<dbReference type="InterPro" id="IPR023591">
    <property type="entry name" value="Ribosomal_uS2_flav_dom_sf"/>
</dbReference>
<feature type="region of interest" description="Disordered" evidence="6">
    <location>
        <begin position="1"/>
        <end position="83"/>
    </location>
</feature>
<comment type="caution">
    <text evidence="7">The sequence shown here is derived from an EMBL/GenBank/DDBJ whole genome shotgun (WGS) entry which is preliminary data.</text>
</comment>
<dbReference type="InterPro" id="IPR005706">
    <property type="entry name" value="Ribosomal_uS2_bac/mit/plastid"/>
</dbReference>
<dbReference type="CDD" id="cd01425">
    <property type="entry name" value="RPS2"/>
    <property type="match status" value="1"/>
</dbReference>
<dbReference type="AlphaFoldDB" id="A0A9X2QZF4"/>
<keyword evidence="3 5" id="KW-0687">Ribonucleoprotein</keyword>
<dbReference type="SUPFAM" id="SSF52313">
    <property type="entry name" value="Ribosomal protein S2"/>
    <property type="match status" value="1"/>
</dbReference>
<dbReference type="PROSITE" id="PS00962">
    <property type="entry name" value="RIBOSOMAL_S2_1"/>
    <property type="match status" value="1"/>
</dbReference>
<evidence type="ECO:0000313" key="7">
    <source>
        <dbReference type="EMBL" id="MCS3866539.1"/>
    </source>
</evidence>
<dbReference type="PANTHER" id="PTHR12534:SF0">
    <property type="entry name" value="SMALL RIBOSOMAL SUBUNIT PROTEIN US2M"/>
    <property type="match status" value="1"/>
</dbReference>
<feature type="compositionally biased region" description="Acidic residues" evidence="6">
    <location>
        <begin position="1"/>
        <end position="22"/>
    </location>
</feature>
<accession>A0A9X2QZF4</accession>
<evidence type="ECO:0000256" key="2">
    <source>
        <dbReference type="ARBA" id="ARBA00022980"/>
    </source>
</evidence>
<gene>
    <name evidence="5" type="primary">rpsB</name>
    <name evidence="7" type="ORF">GGP82_003113</name>
</gene>
<evidence type="ECO:0000256" key="4">
    <source>
        <dbReference type="ARBA" id="ARBA00035256"/>
    </source>
</evidence>
<dbReference type="InterPro" id="IPR001865">
    <property type="entry name" value="Ribosomal_uS2"/>
</dbReference>
<feature type="compositionally biased region" description="Low complexity" evidence="6">
    <location>
        <begin position="25"/>
        <end position="41"/>
    </location>
</feature>
<dbReference type="GO" id="GO:0003735">
    <property type="term" value="F:structural constituent of ribosome"/>
    <property type="evidence" value="ECO:0007669"/>
    <property type="project" value="InterPro"/>
</dbReference>
<evidence type="ECO:0000256" key="6">
    <source>
        <dbReference type="SAM" id="MobiDB-lite"/>
    </source>
</evidence>
<protein>
    <recommendedName>
        <fullName evidence="4 5">Small ribosomal subunit protein uS2</fullName>
    </recommendedName>
</protein>
<dbReference type="Gene3D" id="3.40.50.10490">
    <property type="entry name" value="Glucose-6-phosphate isomerase like protein, domain 1"/>
    <property type="match status" value="1"/>
</dbReference>
<evidence type="ECO:0000313" key="8">
    <source>
        <dbReference type="Proteomes" id="UP001155034"/>
    </source>
</evidence>